<dbReference type="GO" id="GO:0003729">
    <property type="term" value="F:mRNA binding"/>
    <property type="evidence" value="ECO:0007669"/>
    <property type="project" value="UniProtKB-ARBA"/>
</dbReference>
<dbReference type="EMBL" id="UOGH01000180">
    <property type="protein sequence ID" value="VAX30864.1"/>
    <property type="molecule type" value="Genomic_DNA"/>
</dbReference>
<gene>
    <name evidence="4" type="ORF">MNBD_NITROSPIRAE02-91</name>
</gene>
<dbReference type="CDD" id="cd21608">
    <property type="entry name" value="RRM2_NsCP33_like"/>
    <property type="match status" value="1"/>
</dbReference>
<proteinExistence type="predicted"/>
<dbReference type="FunFam" id="3.30.70.330:FF:000383">
    <property type="entry name" value="Sex lethal, isoform D"/>
    <property type="match status" value="1"/>
</dbReference>
<dbReference type="PANTHER" id="PTHR48027">
    <property type="entry name" value="HETEROGENEOUS NUCLEAR RIBONUCLEOPROTEIN 87F-RELATED"/>
    <property type="match status" value="1"/>
</dbReference>
<organism evidence="4">
    <name type="scientific">hydrothermal vent metagenome</name>
    <dbReference type="NCBI Taxonomy" id="652676"/>
    <lineage>
        <taxon>unclassified sequences</taxon>
        <taxon>metagenomes</taxon>
        <taxon>ecological metagenomes</taxon>
    </lineage>
</organism>
<dbReference type="InterPro" id="IPR035979">
    <property type="entry name" value="RBD_domain_sf"/>
</dbReference>
<dbReference type="Gene3D" id="3.30.70.330">
    <property type="match status" value="1"/>
</dbReference>
<evidence type="ECO:0000256" key="1">
    <source>
        <dbReference type="ARBA" id="ARBA00022737"/>
    </source>
</evidence>
<dbReference type="SUPFAM" id="SSF54928">
    <property type="entry name" value="RNA-binding domain, RBD"/>
    <property type="match status" value="1"/>
</dbReference>
<evidence type="ECO:0000259" key="3">
    <source>
        <dbReference type="PROSITE" id="PS50102"/>
    </source>
</evidence>
<dbReference type="SMART" id="SM00360">
    <property type="entry name" value="RRM"/>
    <property type="match status" value="1"/>
</dbReference>
<sequence length="90" mass="10081">MNIYVGNLPYDVSEDELKELFSEFGEVSTVNIITDKFSGQSKGFGFVEMPNDSEADEAIKALNGKEIKGRNIKVNQAKPRGERPQHRTGY</sequence>
<dbReference type="GO" id="GO:0009967">
    <property type="term" value="P:positive regulation of signal transduction"/>
    <property type="evidence" value="ECO:0007669"/>
    <property type="project" value="UniProtKB-ARBA"/>
</dbReference>
<dbReference type="GO" id="GO:1990904">
    <property type="term" value="C:ribonucleoprotein complex"/>
    <property type="evidence" value="ECO:0007669"/>
    <property type="project" value="InterPro"/>
</dbReference>
<dbReference type="GO" id="GO:0010629">
    <property type="term" value="P:negative regulation of gene expression"/>
    <property type="evidence" value="ECO:0007669"/>
    <property type="project" value="UniProtKB-ARBA"/>
</dbReference>
<evidence type="ECO:0000256" key="2">
    <source>
        <dbReference type="ARBA" id="ARBA00022884"/>
    </source>
</evidence>
<reference evidence="4" key="1">
    <citation type="submission" date="2018-06" db="EMBL/GenBank/DDBJ databases">
        <authorList>
            <person name="Zhirakovskaya E."/>
        </authorList>
    </citation>
    <scope>NUCLEOTIDE SEQUENCE</scope>
</reference>
<feature type="domain" description="RRM" evidence="3">
    <location>
        <begin position="1"/>
        <end position="79"/>
    </location>
</feature>
<accession>A0A3B1D3X6</accession>
<evidence type="ECO:0000313" key="4">
    <source>
        <dbReference type="EMBL" id="VAX30864.1"/>
    </source>
</evidence>
<dbReference type="PROSITE" id="PS50102">
    <property type="entry name" value="RRM"/>
    <property type="match status" value="1"/>
</dbReference>
<dbReference type="GO" id="GO:0005737">
    <property type="term" value="C:cytoplasm"/>
    <property type="evidence" value="ECO:0007669"/>
    <property type="project" value="UniProtKB-ARBA"/>
</dbReference>
<keyword evidence="1" id="KW-0677">Repeat</keyword>
<dbReference type="InterPro" id="IPR012677">
    <property type="entry name" value="Nucleotide-bd_a/b_plait_sf"/>
</dbReference>
<dbReference type="InterPro" id="IPR000504">
    <property type="entry name" value="RRM_dom"/>
</dbReference>
<dbReference type="AlphaFoldDB" id="A0A3B1D3X6"/>
<dbReference type="InterPro" id="IPR002343">
    <property type="entry name" value="Hud_Sxl_RNA"/>
</dbReference>
<protein>
    <submittedName>
        <fullName evidence="4">RNA-binding protein</fullName>
    </submittedName>
</protein>
<dbReference type="InterPro" id="IPR048289">
    <property type="entry name" value="RRM2_NsCP33-like"/>
</dbReference>
<keyword evidence="2" id="KW-0694">RNA-binding</keyword>
<dbReference type="Pfam" id="PF00076">
    <property type="entry name" value="RRM_1"/>
    <property type="match status" value="1"/>
</dbReference>
<dbReference type="InterPro" id="IPR052462">
    <property type="entry name" value="SLIRP/GR-RBP-like"/>
</dbReference>
<name>A0A3B1D3X6_9ZZZZ</name>
<dbReference type="PRINTS" id="PR00961">
    <property type="entry name" value="HUDSXLRNA"/>
</dbReference>